<sequence length="731" mass="79718">MESGIAAFDPNDLISYSPEESEDEGEPPPEPKMSPPEAVAPVPEKSSEASTVIDLAAISGEEIQLTVPSVSVGTSAPGQVRNLLDGARFKCKFCPTYTTTAEDFIKHFIMHFGRNRISYKQMSQEEARALPNACEKFVCGICARCFETRDEVKEHMIKDHGFKEAKPKEPVEAPSASAPVNSGVKRKLDDDFVDSQKLQLSGDSSGSSGEETEGNNLPSNKNSVAVVPQSTVAGTAIAIPVTAAVTSPSAPPSVVCDNETPKPSSGSQPPSAGAQPVVSSSAVVPISTVPQPANPPEGDDAELNEYLQPMTLKTLKLKLLAGLKLKCPQKGCVYKFETRAKRDIHLKCHNVEPALIGPGGPVPGPGATATTGGTAKEEKKDNFKCYQCALDFPRWRECCQHLWKQHQIDVNMLKCPVCDVRFEFAVKVYRHLQTHRPVKAYSCTSCGKSFATQSQLLVHESLHKKQQLQRAKLKTASAKEAGKDPEAKAAEGDNDEGNGDDEAEEEPQVDGEGKPKPKVEKLPWYAERKCDICGHMFGTSKILSKHIKTVHHKIKPFICSVCGYKSARKVTLTIHMRQHSGAKPLECKECPFRTADPSALKHHEKRHTKDKWYECKFCGLLTIQASGLKAHMRLNHPKEFETMKCDLCNFTSVNPELLARHKSDHKAGLIKSEDSHDSVSSKRSKNAPESSSDCFLPIESTDSVVHDAGGFTIPAVINAPVAHSEETQFPT</sequence>
<feature type="region of interest" description="Disordered" evidence="6">
    <location>
        <begin position="663"/>
        <end position="695"/>
    </location>
</feature>
<keyword evidence="3 5" id="KW-0863">Zinc-finger</keyword>
<feature type="domain" description="C2H2-type" evidence="7">
    <location>
        <begin position="528"/>
        <end position="556"/>
    </location>
</feature>
<dbReference type="EnsemblMetazoa" id="AALFPA23_024462.R36470">
    <property type="protein sequence ID" value="AALFPA23_024462.P36470"/>
    <property type="gene ID" value="AALFPA23_024462"/>
</dbReference>
<keyword evidence="9" id="KW-1185">Reference proteome</keyword>
<dbReference type="PANTHER" id="PTHR24403:SF43">
    <property type="entry name" value="ZINC FINGER PROTEIN 64"/>
    <property type="match status" value="1"/>
</dbReference>
<feature type="domain" description="C2H2-type" evidence="7">
    <location>
        <begin position="613"/>
        <end position="641"/>
    </location>
</feature>
<name>A0ABM2A4U4_AEDAL</name>
<feature type="region of interest" description="Disordered" evidence="6">
    <location>
        <begin position="469"/>
        <end position="518"/>
    </location>
</feature>
<dbReference type="InterPro" id="IPR036236">
    <property type="entry name" value="Znf_C2H2_sf"/>
</dbReference>
<feature type="compositionally biased region" description="Low complexity" evidence="6">
    <location>
        <begin position="263"/>
        <end position="281"/>
    </location>
</feature>
<evidence type="ECO:0000256" key="2">
    <source>
        <dbReference type="ARBA" id="ARBA00022737"/>
    </source>
</evidence>
<feature type="domain" description="C2H2-type" evidence="7">
    <location>
        <begin position="137"/>
        <end position="165"/>
    </location>
</feature>
<dbReference type="PROSITE" id="PS50157">
    <property type="entry name" value="ZINC_FINGER_C2H2_2"/>
    <property type="match status" value="6"/>
</dbReference>
<feature type="domain" description="C2H2-type" evidence="7">
    <location>
        <begin position="557"/>
        <end position="584"/>
    </location>
</feature>
<dbReference type="SUPFAM" id="SSF57667">
    <property type="entry name" value="beta-beta-alpha zinc fingers"/>
    <property type="match status" value="4"/>
</dbReference>
<organism evidence="8 9">
    <name type="scientific">Aedes albopictus</name>
    <name type="common">Asian tiger mosquito</name>
    <name type="synonym">Stegomyia albopicta</name>
    <dbReference type="NCBI Taxonomy" id="7160"/>
    <lineage>
        <taxon>Eukaryota</taxon>
        <taxon>Metazoa</taxon>
        <taxon>Ecdysozoa</taxon>
        <taxon>Arthropoda</taxon>
        <taxon>Hexapoda</taxon>
        <taxon>Insecta</taxon>
        <taxon>Pterygota</taxon>
        <taxon>Neoptera</taxon>
        <taxon>Endopterygota</taxon>
        <taxon>Diptera</taxon>
        <taxon>Nematocera</taxon>
        <taxon>Culicoidea</taxon>
        <taxon>Culicidae</taxon>
        <taxon>Culicinae</taxon>
        <taxon>Aedini</taxon>
        <taxon>Aedes</taxon>
        <taxon>Stegomyia</taxon>
    </lineage>
</organism>
<feature type="compositionally biased region" description="Basic and acidic residues" evidence="6">
    <location>
        <begin position="480"/>
        <end position="491"/>
    </location>
</feature>
<evidence type="ECO:0000259" key="7">
    <source>
        <dbReference type="PROSITE" id="PS50157"/>
    </source>
</evidence>
<evidence type="ECO:0000256" key="6">
    <source>
        <dbReference type="SAM" id="MobiDB-lite"/>
    </source>
</evidence>
<evidence type="ECO:0000256" key="1">
    <source>
        <dbReference type="ARBA" id="ARBA00022723"/>
    </source>
</evidence>
<keyword evidence="1" id="KW-0479">Metal-binding</keyword>
<feature type="compositionally biased region" description="Basic and acidic residues" evidence="6">
    <location>
        <begin position="663"/>
        <end position="680"/>
    </location>
</feature>
<feature type="compositionally biased region" description="Acidic residues" evidence="6">
    <location>
        <begin position="492"/>
        <end position="509"/>
    </location>
</feature>
<evidence type="ECO:0000313" key="9">
    <source>
        <dbReference type="Proteomes" id="UP000069940"/>
    </source>
</evidence>
<protein>
    <recommendedName>
        <fullName evidence="7">C2H2-type domain-containing protein</fullName>
    </recommendedName>
</protein>
<feature type="region of interest" description="Disordered" evidence="6">
    <location>
        <begin position="1"/>
        <end position="46"/>
    </location>
</feature>
<dbReference type="RefSeq" id="XP_019933165.3">
    <property type="nucleotide sequence ID" value="XM_020077606.3"/>
</dbReference>
<reference evidence="9" key="1">
    <citation type="journal article" date="2015" name="Proc. Natl. Acad. Sci. U.S.A.">
        <title>Genome sequence of the Asian Tiger mosquito, Aedes albopictus, reveals insights into its biology, genetics, and evolution.</title>
        <authorList>
            <person name="Chen X.G."/>
            <person name="Jiang X."/>
            <person name="Gu J."/>
            <person name="Xu M."/>
            <person name="Wu Y."/>
            <person name="Deng Y."/>
            <person name="Zhang C."/>
            <person name="Bonizzoni M."/>
            <person name="Dermauw W."/>
            <person name="Vontas J."/>
            <person name="Armbruster P."/>
            <person name="Huang X."/>
            <person name="Yang Y."/>
            <person name="Zhang H."/>
            <person name="He W."/>
            <person name="Peng H."/>
            <person name="Liu Y."/>
            <person name="Wu K."/>
            <person name="Chen J."/>
            <person name="Lirakis M."/>
            <person name="Topalis P."/>
            <person name="Van Leeuwen T."/>
            <person name="Hall A.B."/>
            <person name="Jiang X."/>
            <person name="Thorpe C."/>
            <person name="Mueller R.L."/>
            <person name="Sun C."/>
            <person name="Waterhouse R.M."/>
            <person name="Yan G."/>
            <person name="Tu Z.J."/>
            <person name="Fang X."/>
            <person name="James A.A."/>
        </authorList>
    </citation>
    <scope>NUCLEOTIDE SEQUENCE [LARGE SCALE GENOMIC DNA]</scope>
    <source>
        <strain evidence="9">Foshan</strain>
    </source>
</reference>
<feature type="domain" description="C2H2-type" evidence="7">
    <location>
        <begin position="441"/>
        <end position="468"/>
    </location>
</feature>
<keyword evidence="2" id="KW-0677">Repeat</keyword>
<dbReference type="InterPro" id="IPR013087">
    <property type="entry name" value="Znf_C2H2_type"/>
</dbReference>
<feature type="domain" description="C2H2-type" evidence="7">
    <location>
        <begin position="585"/>
        <end position="612"/>
    </location>
</feature>
<feature type="compositionally biased region" description="Basic and acidic residues" evidence="6">
    <location>
        <begin position="160"/>
        <end position="171"/>
    </location>
</feature>
<dbReference type="GeneID" id="109623123"/>
<dbReference type="InterPro" id="IPR050688">
    <property type="entry name" value="Zinc_finger/UBP_domain"/>
</dbReference>
<evidence type="ECO:0000313" key="8">
    <source>
        <dbReference type="EnsemblMetazoa" id="AALFPA23_024462.P36470"/>
    </source>
</evidence>
<feature type="region of interest" description="Disordered" evidence="6">
    <location>
        <begin position="160"/>
        <end position="186"/>
    </location>
</feature>
<feature type="region of interest" description="Disordered" evidence="6">
    <location>
        <begin position="246"/>
        <end position="281"/>
    </location>
</feature>
<feature type="region of interest" description="Disordered" evidence="6">
    <location>
        <begin position="198"/>
        <end position="222"/>
    </location>
</feature>
<dbReference type="Gene3D" id="3.30.160.60">
    <property type="entry name" value="Classic Zinc Finger"/>
    <property type="match status" value="5"/>
</dbReference>
<proteinExistence type="predicted"/>
<evidence type="ECO:0000256" key="4">
    <source>
        <dbReference type="ARBA" id="ARBA00022833"/>
    </source>
</evidence>
<dbReference type="Proteomes" id="UP000069940">
    <property type="component" value="Unassembled WGS sequence"/>
</dbReference>
<dbReference type="SMART" id="SM00355">
    <property type="entry name" value="ZnF_C2H2"/>
    <property type="match status" value="11"/>
</dbReference>
<accession>A0ABM2A4U4</accession>
<dbReference type="PROSITE" id="PS00028">
    <property type="entry name" value="ZINC_FINGER_C2H2_1"/>
    <property type="match status" value="4"/>
</dbReference>
<keyword evidence="4" id="KW-0862">Zinc</keyword>
<evidence type="ECO:0000256" key="3">
    <source>
        <dbReference type="ARBA" id="ARBA00022771"/>
    </source>
</evidence>
<reference evidence="8" key="2">
    <citation type="submission" date="2025-05" db="UniProtKB">
        <authorList>
            <consortium name="EnsemblMetazoa"/>
        </authorList>
    </citation>
    <scope>IDENTIFICATION</scope>
    <source>
        <strain evidence="8">Foshan</strain>
    </source>
</reference>
<evidence type="ECO:0000256" key="5">
    <source>
        <dbReference type="PROSITE-ProRule" id="PRU00042"/>
    </source>
</evidence>
<dbReference type="Pfam" id="PF00096">
    <property type="entry name" value="zf-C2H2"/>
    <property type="match status" value="2"/>
</dbReference>
<dbReference type="PANTHER" id="PTHR24403">
    <property type="entry name" value="ZINC FINGER PROTEIN"/>
    <property type="match status" value="1"/>
</dbReference>